<dbReference type="Gene3D" id="3.30.300.30">
    <property type="match status" value="1"/>
</dbReference>
<dbReference type="PANTHER" id="PTHR45527:SF1">
    <property type="entry name" value="FATTY ACID SYNTHASE"/>
    <property type="match status" value="1"/>
</dbReference>
<comment type="caution">
    <text evidence="2">The sequence shown here is derived from an EMBL/GenBank/DDBJ whole genome shotgun (WGS) entry which is preliminary data.</text>
</comment>
<dbReference type="InterPro" id="IPR045851">
    <property type="entry name" value="AMP-bd_C_sf"/>
</dbReference>
<name>A0ABP3EW31_9ACTN</name>
<evidence type="ECO:0000313" key="2">
    <source>
        <dbReference type="EMBL" id="GAA0279997.1"/>
    </source>
</evidence>
<gene>
    <name evidence="2" type="ORF">GCM10010302_17190</name>
</gene>
<accession>A0ABP3EW31</accession>
<dbReference type="PANTHER" id="PTHR45527">
    <property type="entry name" value="NONRIBOSOMAL PEPTIDE SYNTHETASE"/>
    <property type="match status" value="1"/>
</dbReference>
<organism evidence="2 3">
    <name type="scientific">Streptomyces polychromogenes</name>
    <dbReference type="NCBI Taxonomy" id="67342"/>
    <lineage>
        <taxon>Bacteria</taxon>
        <taxon>Bacillati</taxon>
        <taxon>Actinomycetota</taxon>
        <taxon>Actinomycetes</taxon>
        <taxon>Kitasatosporales</taxon>
        <taxon>Streptomycetaceae</taxon>
        <taxon>Streptomyces</taxon>
    </lineage>
</organism>
<dbReference type="InterPro" id="IPR009081">
    <property type="entry name" value="PP-bd_ACP"/>
</dbReference>
<dbReference type="Gene3D" id="3.40.50.1820">
    <property type="entry name" value="alpha/beta hydrolase"/>
    <property type="match status" value="1"/>
</dbReference>
<evidence type="ECO:0000259" key="1">
    <source>
        <dbReference type="PROSITE" id="PS50075"/>
    </source>
</evidence>
<sequence length="590" mass="61273">MSHETLLARWHDHITRRGDACAVSAPDRTWTHRELAEQVAGVHLLLTGAAAGDGGDGPVLVVCADPVRAAVGLLACAVAGRTAAPVDVRQPAARWAAIVADLAPGAVVADSAGAEALAAAGIGDVPVLRADTCAPAPWSAPHLEAPARTDAGYVYFTSGTTGRPKGIRGSLAAVAHFVDWETAEFGVGEGTRVSLLTSPGFDAFLRDLLVPLCAGGTVCVAPVPELPVGAALVRWLAEERVEVLHCVPTVFRTLRTAGAEAGSLPDLRVALLAGEPVRASDVAWWRGLFGDTKQLVNLYGPSETTMTKVFRRLDASDASAATVPAGRPMPGVTVRVLAAGAAVTDAIGEVEIEVPFALSGYLGADQGGFRLPHRYRTGDLGRMGADGTLVLLGRRDQQVKVSGVRIELGAVEEALRSHPSVHDACAVTADHDGTAVLGAYVVTDVPVGDEELRAHAALHLPAGHLPSVVVRLSQVPRTLSGKVDRRALPPLTAARPTAGQDAPRTELERGIAALWCELLHLPEVGRTDDFALLGGTSLAMARLLDALRGRFGAEVALRTFLLDPTVAGLAAAVTSARGDRPSQLSEEASA</sequence>
<protein>
    <recommendedName>
        <fullName evidence="1">Carrier domain-containing protein</fullName>
    </recommendedName>
</protein>
<dbReference type="InterPro" id="IPR000873">
    <property type="entry name" value="AMP-dep_synth/lig_dom"/>
</dbReference>
<dbReference type="RefSeq" id="WP_344155048.1">
    <property type="nucleotide sequence ID" value="NZ_BAAABV010000011.1"/>
</dbReference>
<dbReference type="Pfam" id="PF00501">
    <property type="entry name" value="AMP-binding"/>
    <property type="match status" value="1"/>
</dbReference>
<evidence type="ECO:0000313" key="3">
    <source>
        <dbReference type="Proteomes" id="UP001501867"/>
    </source>
</evidence>
<dbReference type="EMBL" id="BAAABV010000011">
    <property type="protein sequence ID" value="GAA0279997.1"/>
    <property type="molecule type" value="Genomic_DNA"/>
</dbReference>
<dbReference type="Gene3D" id="3.40.50.12780">
    <property type="entry name" value="N-terminal domain of ligase-like"/>
    <property type="match status" value="1"/>
</dbReference>
<dbReference type="Pfam" id="PF00550">
    <property type="entry name" value="PP-binding"/>
    <property type="match status" value="1"/>
</dbReference>
<dbReference type="SUPFAM" id="SSF56801">
    <property type="entry name" value="Acetyl-CoA synthetase-like"/>
    <property type="match status" value="1"/>
</dbReference>
<dbReference type="Proteomes" id="UP001501867">
    <property type="component" value="Unassembled WGS sequence"/>
</dbReference>
<keyword evidence="3" id="KW-1185">Reference proteome</keyword>
<dbReference type="SUPFAM" id="SSF47336">
    <property type="entry name" value="ACP-like"/>
    <property type="match status" value="1"/>
</dbReference>
<dbReference type="PROSITE" id="PS00455">
    <property type="entry name" value="AMP_BINDING"/>
    <property type="match status" value="1"/>
</dbReference>
<dbReference type="InterPro" id="IPR036736">
    <property type="entry name" value="ACP-like_sf"/>
</dbReference>
<reference evidence="3" key="1">
    <citation type="journal article" date="2019" name="Int. J. Syst. Evol. Microbiol.">
        <title>The Global Catalogue of Microorganisms (GCM) 10K type strain sequencing project: providing services to taxonomists for standard genome sequencing and annotation.</title>
        <authorList>
            <consortium name="The Broad Institute Genomics Platform"/>
            <consortium name="The Broad Institute Genome Sequencing Center for Infectious Disease"/>
            <person name="Wu L."/>
            <person name="Ma J."/>
        </authorList>
    </citation>
    <scope>NUCLEOTIDE SEQUENCE [LARGE SCALE GENOMIC DNA]</scope>
    <source>
        <strain evidence="3">JCM 4505</strain>
    </source>
</reference>
<dbReference type="InterPro" id="IPR042099">
    <property type="entry name" value="ANL_N_sf"/>
</dbReference>
<dbReference type="InterPro" id="IPR029058">
    <property type="entry name" value="AB_hydrolase_fold"/>
</dbReference>
<proteinExistence type="predicted"/>
<dbReference type="PROSITE" id="PS50075">
    <property type="entry name" value="CARRIER"/>
    <property type="match status" value="1"/>
</dbReference>
<dbReference type="Pfam" id="PF13193">
    <property type="entry name" value="AMP-binding_C"/>
    <property type="match status" value="1"/>
</dbReference>
<feature type="domain" description="Carrier" evidence="1">
    <location>
        <begin position="502"/>
        <end position="577"/>
    </location>
</feature>
<dbReference type="InterPro" id="IPR020845">
    <property type="entry name" value="AMP-binding_CS"/>
</dbReference>
<dbReference type="InterPro" id="IPR025110">
    <property type="entry name" value="AMP-bd_C"/>
</dbReference>